<evidence type="ECO:0000256" key="8">
    <source>
        <dbReference type="ARBA" id="ARBA00023136"/>
    </source>
</evidence>
<keyword evidence="6" id="KW-0067">ATP-binding</keyword>
<comment type="subcellular location">
    <subcellularLocation>
        <location evidence="1">Membrane</location>
        <topology evidence="1">Multi-pass membrane protein</topology>
    </subcellularLocation>
</comment>
<feature type="transmembrane region" description="Helical" evidence="10">
    <location>
        <begin position="285"/>
        <end position="306"/>
    </location>
</feature>
<dbReference type="Gene3D" id="3.40.50.300">
    <property type="entry name" value="P-loop containing nucleotide triphosphate hydrolases"/>
    <property type="match status" value="2"/>
</dbReference>
<feature type="region of interest" description="Disordered" evidence="9">
    <location>
        <begin position="789"/>
        <end position="809"/>
    </location>
</feature>
<organism evidence="13 14">
    <name type="scientific">Apodospora peruviana</name>
    <dbReference type="NCBI Taxonomy" id="516989"/>
    <lineage>
        <taxon>Eukaryota</taxon>
        <taxon>Fungi</taxon>
        <taxon>Dikarya</taxon>
        <taxon>Ascomycota</taxon>
        <taxon>Pezizomycotina</taxon>
        <taxon>Sordariomycetes</taxon>
        <taxon>Sordariomycetidae</taxon>
        <taxon>Sordariales</taxon>
        <taxon>Lasiosphaeriaceae</taxon>
        <taxon>Apodospora</taxon>
    </lineage>
</organism>
<dbReference type="GO" id="GO:0016020">
    <property type="term" value="C:membrane"/>
    <property type="evidence" value="ECO:0007669"/>
    <property type="project" value="UniProtKB-SubCell"/>
</dbReference>
<evidence type="ECO:0000256" key="1">
    <source>
        <dbReference type="ARBA" id="ARBA00004141"/>
    </source>
</evidence>
<evidence type="ECO:0000313" key="13">
    <source>
        <dbReference type="EMBL" id="KAK3330241.1"/>
    </source>
</evidence>
<feature type="transmembrane region" description="Helical" evidence="10">
    <location>
        <begin position="839"/>
        <end position="863"/>
    </location>
</feature>
<evidence type="ECO:0000259" key="11">
    <source>
        <dbReference type="PROSITE" id="PS50893"/>
    </source>
</evidence>
<dbReference type="GO" id="GO:0016887">
    <property type="term" value="F:ATP hydrolysis activity"/>
    <property type="evidence" value="ECO:0007669"/>
    <property type="project" value="InterPro"/>
</dbReference>
<feature type="transmembrane region" description="Helical" evidence="10">
    <location>
        <begin position="20"/>
        <end position="40"/>
    </location>
</feature>
<evidence type="ECO:0000256" key="10">
    <source>
        <dbReference type="SAM" id="Phobius"/>
    </source>
</evidence>
<dbReference type="SUPFAM" id="SSF90123">
    <property type="entry name" value="ABC transporter transmembrane region"/>
    <property type="match status" value="2"/>
</dbReference>
<feature type="transmembrane region" description="Helical" evidence="10">
    <location>
        <begin position="143"/>
        <end position="164"/>
    </location>
</feature>
<reference evidence="13" key="2">
    <citation type="submission" date="2023-06" db="EMBL/GenBank/DDBJ databases">
        <authorList>
            <consortium name="Lawrence Berkeley National Laboratory"/>
            <person name="Haridas S."/>
            <person name="Hensen N."/>
            <person name="Bonometti L."/>
            <person name="Westerberg I."/>
            <person name="Brannstrom I.O."/>
            <person name="Guillou S."/>
            <person name="Cros-Aarteil S."/>
            <person name="Calhoun S."/>
            <person name="Kuo A."/>
            <person name="Mondo S."/>
            <person name="Pangilinan J."/>
            <person name="Riley R."/>
            <person name="Labutti K."/>
            <person name="Andreopoulos B."/>
            <person name="Lipzen A."/>
            <person name="Chen C."/>
            <person name="Yanf M."/>
            <person name="Daum C."/>
            <person name="Ng V."/>
            <person name="Clum A."/>
            <person name="Steindorff A."/>
            <person name="Ohm R."/>
            <person name="Martin F."/>
            <person name="Silar P."/>
            <person name="Natvig D."/>
            <person name="Lalanne C."/>
            <person name="Gautier V."/>
            <person name="Ament-Velasquez S.L."/>
            <person name="Kruys A."/>
            <person name="Hutchinson M.I."/>
            <person name="Powell A.J."/>
            <person name="Barry K."/>
            <person name="Miller A.N."/>
            <person name="Grigoriev I.V."/>
            <person name="Debuchy R."/>
            <person name="Gladieux P."/>
            <person name="Thoren M.H."/>
            <person name="Johannesson H."/>
        </authorList>
    </citation>
    <scope>NUCLEOTIDE SEQUENCE</scope>
    <source>
        <strain evidence="13">CBS 118394</strain>
    </source>
</reference>
<dbReference type="Pfam" id="PF00005">
    <property type="entry name" value="ABC_tran"/>
    <property type="match status" value="2"/>
</dbReference>
<feature type="region of interest" description="Disordered" evidence="9">
    <location>
        <begin position="1183"/>
        <end position="1237"/>
    </location>
</feature>
<feature type="transmembrane region" description="Helical" evidence="10">
    <location>
        <begin position="1026"/>
        <end position="1045"/>
    </location>
</feature>
<dbReference type="PROSITE" id="PS50893">
    <property type="entry name" value="ABC_TRANSPORTER_2"/>
    <property type="match status" value="2"/>
</dbReference>
<comment type="similarity">
    <text evidence="2">Belongs to the ABC transporter superfamily. ABCC family. Conjugate transporter (TC 3.A.1.208) subfamily.</text>
</comment>
<name>A0AAE0MF37_9PEZI</name>
<dbReference type="Pfam" id="PF00664">
    <property type="entry name" value="ABC_membrane"/>
    <property type="match status" value="2"/>
</dbReference>
<evidence type="ECO:0000256" key="6">
    <source>
        <dbReference type="ARBA" id="ARBA00022840"/>
    </source>
</evidence>
<dbReference type="InterPro" id="IPR027417">
    <property type="entry name" value="P-loop_NTPase"/>
</dbReference>
<dbReference type="PROSITE" id="PS00211">
    <property type="entry name" value="ABC_TRANSPORTER_1"/>
    <property type="match status" value="1"/>
</dbReference>
<evidence type="ECO:0000256" key="7">
    <source>
        <dbReference type="ARBA" id="ARBA00022989"/>
    </source>
</evidence>
<dbReference type="PANTHER" id="PTHR24223:SF456">
    <property type="entry name" value="MULTIDRUG RESISTANCE-ASSOCIATED PROTEIN LETHAL(2)03659"/>
    <property type="match status" value="1"/>
</dbReference>
<dbReference type="SUPFAM" id="SSF52540">
    <property type="entry name" value="P-loop containing nucleoside triphosphate hydrolases"/>
    <property type="match status" value="2"/>
</dbReference>
<accession>A0AAE0MF37</accession>
<feature type="transmembrane region" description="Helical" evidence="10">
    <location>
        <begin position="107"/>
        <end position="131"/>
    </location>
</feature>
<evidence type="ECO:0000256" key="9">
    <source>
        <dbReference type="SAM" id="MobiDB-lite"/>
    </source>
</evidence>
<keyword evidence="4 10" id="KW-0812">Transmembrane</keyword>
<gene>
    <name evidence="13" type="ORF">B0H66DRAFT_579581</name>
</gene>
<protein>
    <recommendedName>
        <fullName evidence="15">ABC transporter</fullName>
    </recommendedName>
</protein>
<dbReference type="InterPro" id="IPR017871">
    <property type="entry name" value="ABC_transporter-like_CS"/>
</dbReference>
<dbReference type="PROSITE" id="PS50929">
    <property type="entry name" value="ABC_TM1F"/>
    <property type="match status" value="2"/>
</dbReference>
<dbReference type="InterPro" id="IPR003439">
    <property type="entry name" value="ABC_transporter-like_ATP-bd"/>
</dbReference>
<dbReference type="InterPro" id="IPR050173">
    <property type="entry name" value="ABC_transporter_C-like"/>
</dbReference>
<dbReference type="InterPro" id="IPR003593">
    <property type="entry name" value="AAA+_ATPase"/>
</dbReference>
<keyword evidence="3" id="KW-0813">Transport</keyword>
<reference evidence="13" key="1">
    <citation type="journal article" date="2023" name="Mol. Phylogenet. Evol.">
        <title>Genome-scale phylogeny and comparative genomics of the fungal order Sordariales.</title>
        <authorList>
            <person name="Hensen N."/>
            <person name="Bonometti L."/>
            <person name="Westerberg I."/>
            <person name="Brannstrom I.O."/>
            <person name="Guillou S."/>
            <person name="Cros-Aarteil S."/>
            <person name="Calhoun S."/>
            <person name="Haridas S."/>
            <person name="Kuo A."/>
            <person name="Mondo S."/>
            <person name="Pangilinan J."/>
            <person name="Riley R."/>
            <person name="LaButti K."/>
            <person name="Andreopoulos B."/>
            <person name="Lipzen A."/>
            <person name="Chen C."/>
            <person name="Yan M."/>
            <person name="Daum C."/>
            <person name="Ng V."/>
            <person name="Clum A."/>
            <person name="Steindorff A."/>
            <person name="Ohm R.A."/>
            <person name="Martin F."/>
            <person name="Silar P."/>
            <person name="Natvig D.O."/>
            <person name="Lalanne C."/>
            <person name="Gautier V."/>
            <person name="Ament-Velasquez S.L."/>
            <person name="Kruys A."/>
            <person name="Hutchinson M.I."/>
            <person name="Powell A.J."/>
            <person name="Barry K."/>
            <person name="Miller A.N."/>
            <person name="Grigoriev I.V."/>
            <person name="Debuchy R."/>
            <person name="Gladieux P."/>
            <person name="Hiltunen Thoren M."/>
            <person name="Johannesson H."/>
        </authorList>
    </citation>
    <scope>NUCLEOTIDE SEQUENCE</scope>
    <source>
        <strain evidence="13">CBS 118394</strain>
    </source>
</reference>
<evidence type="ECO:0000256" key="2">
    <source>
        <dbReference type="ARBA" id="ARBA00009726"/>
    </source>
</evidence>
<dbReference type="CDD" id="cd18604">
    <property type="entry name" value="ABC_6TM_VMR1_D2_like"/>
    <property type="match status" value="1"/>
</dbReference>
<dbReference type="Gene3D" id="1.20.1560.10">
    <property type="entry name" value="ABC transporter type 1, transmembrane domain"/>
    <property type="match status" value="3"/>
</dbReference>
<sequence length="1370" mass="151278">MTPASRFPTPSTPGQPLNKVEVAVGLISTLVIALLTAPTCRHAIAIAREKTCDNDDEFYQDVDGLVTAESTRAYSDTRPRVKRLATSLLANVAALMFPQARFSSSPFILPVIAFWVEPVSWTLLCFQCALLPIRRHYVARFKLTVFELVSSLVLTTCIAFRHGVEIIALLSNSEIRDRVLGLLLLIQFLLAAAVACAFASFPQRPDVYHHGQLVDRQNTVSLLARFSSSWNRGVLALIRQRTVQIEDIPEPDFATRSERLKERFLQKCGRGPFWWQPIKVHTRELTLQWILTLLSTLLLIFPQVVIYNFLSSIERTHHAESSDLHLFVWVLGLLFSQVLQSLLFSKALNQYEIAITKPRKAVDDISGSATRKDWRATKGKGKSDDKQRCQSLITQLRADSDRIAGFCTANNNFPMALYRFVLAGSFLVRLTGWIPALSGLAAAALVAPLSNLMSIRYRILSKGLIHYRDHKAHLLDEALKGMQQIKYSVVEQSWEDSILAKRDKELARYWRMTLWKSLEVFVVSMGPLLLATVTLSGYVWQHGTGIKASVIFTSLGLFKQLHSAIAPTPQLRMVIDDAWTSAKRVEKYLNQLEKELVLKPGEIIAFEDATHFVLRNLTLGIPSGKLSVITGKVGSGKSLLLAAVLGEVKLVAGAIRIPPSSPVPQNASSVPAADWIVPEMTSFERYRKVLYACALDRDIEFFADNDQTEVGPKGVALSGGQKWRTALARALYSRVGIIVLDDAVDAHRRTRILETHHPELVRSYARYMISLDNEQLEAAEFLSPPKDLVTTNSMTGAPESASETAPDGQGSLERISIMRKASQGEQRESGRVYGGFTEAYYSAMGGALSFGFGIAVFLLGHILNVAQTWSLKELSQQAAETRTVVPKGMEAYILFYLLINLSQIVQDLTSFSVAIKASRVLFRQMTHAILRAPMRWIDNVLAGRILNRFASDMITVDKSLTTQIFALLREFILLVIIMATSSALSGLSTIRAFGRCGYYLDRMHRLIDDSAKAQWALVLCWRWRNVRMGMVGAVFATVVASAVVFRRVDAAFAGFSLTFALRYTNALNGMLTALGSVETSFNACERVLEIEVENLSVAYAEHLPPMLKGVNFTVESGERVGIFGRTGAGKSTLAGVLFRLLEPRGGSVRIDNGTLRSNLDMESCLEDYDLHVALQRVHLVQTPVGDPDRTNTAYPPASAEGIPATHEGPFQPIQPEEELATGSPRPRLGRTNSSFTDLSMPVSAGGANLSQGQRQLVCLARALLARPKIVVLDEATSAVDRGTGKVIQESLRREFAAIGCTVLVIAHHLSTVADFDRLLVMDKGRGEAAAAASDARGNGDDGTGTFWELVQKSADRDQLVETILDPLNKY</sequence>
<evidence type="ECO:0000313" key="14">
    <source>
        <dbReference type="Proteomes" id="UP001283341"/>
    </source>
</evidence>
<dbReference type="EMBL" id="JAUEDM010000001">
    <property type="protein sequence ID" value="KAK3330241.1"/>
    <property type="molecule type" value="Genomic_DNA"/>
</dbReference>
<feature type="transmembrane region" description="Helical" evidence="10">
    <location>
        <begin position="971"/>
        <end position="993"/>
    </location>
</feature>
<dbReference type="InterPro" id="IPR036640">
    <property type="entry name" value="ABC1_TM_sf"/>
</dbReference>
<dbReference type="InterPro" id="IPR011527">
    <property type="entry name" value="ABC1_TM_dom"/>
</dbReference>
<evidence type="ECO:0000256" key="3">
    <source>
        <dbReference type="ARBA" id="ARBA00022448"/>
    </source>
</evidence>
<feature type="transmembrane region" description="Helical" evidence="10">
    <location>
        <begin position="518"/>
        <end position="540"/>
    </location>
</feature>
<dbReference type="GO" id="GO:0140359">
    <property type="term" value="F:ABC-type transporter activity"/>
    <property type="evidence" value="ECO:0007669"/>
    <property type="project" value="InterPro"/>
</dbReference>
<proteinExistence type="inferred from homology"/>
<comment type="caution">
    <text evidence="13">The sequence shown here is derived from an EMBL/GenBank/DDBJ whole genome shotgun (WGS) entry which is preliminary data.</text>
</comment>
<dbReference type="GO" id="GO:0005524">
    <property type="term" value="F:ATP binding"/>
    <property type="evidence" value="ECO:0007669"/>
    <property type="project" value="UniProtKB-KW"/>
</dbReference>
<feature type="domain" description="ABC transmembrane type-1" evidence="12">
    <location>
        <begin position="385"/>
        <end position="565"/>
    </location>
</feature>
<dbReference type="PANTHER" id="PTHR24223">
    <property type="entry name" value="ATP-BINDING CASSETTE SUB-FAMILY C"/>
    <property type="match status" value="1"/>
</dbReference>
<evidence type="ECO:0000256" key="5">
    <source>
        <dbReference type="ARBA" id="ARBA00022741"/>
    </source>
</evidence>
<feature type="transmembrane region" description="Helical" evidence="10">
    <location>
        <begin position="84"/>
        <end position="101"/>
    </location>
</feature>
<feature type="transmembrane region" description="Helical" evidence="10">
    <location>
        <begin position="893"/>
        <end position="915"/>
    </location>
</feature>
<dbReference type="Proteomes" id="UP001283341">
    <property type="component" value="Unassembled WGS sequence"/>
</dbReference>
<feature type="transmembrane region" description="Helical" evidence="10">
    <location>
        <begin position="326"/>
        <end position="344"/>
    </location>
</feature>
<keyword evidence="14" id="KW-1185">Reference proteome</keyword>
<evidence type="ECO:0000256" key="4">
    <source>
        <dbReference type="ARBA" id="ARBA00022692"/>
    </source>
</evidence>
<dbReference type="SMART" id="SM00382">
    <property type="entry name" value="AAA"/>
    <property type="match status" value="2"/>
</dbReference>
<evidence type="ECO:0000259" key="12">
    <source>
        <dbReference type="PROSITE" id="PS50929"/>
    </source>
</evidence>
<feature type="domain" description="ABC transmembrane type-1" evidence="12">
    <location>
        <begin position="891"/>
        <end position="990"/>
    </location>
</feature>
<feature type="transmembrane region" description="Helical" evidence="10">
    <location>
        <begin position="179"/>
        <end position="201"/>
    </location>
</feature>
<keyword evidence="7 10" id="KW-1133">Transmembrane helix</keyword>
<evidence type="ECO:0008006" key="15">
    <source>
        <dbReference type="Google" id="ProtNLM"/>
    </source>
</evidence>
<keyword evidence="5" id="KW-0547">Nucleotide-binding</keyword>
<feature type="domain" description="ABC transporter" evidence="11">
    <location>
        <begin position="1090"/>
        <end position="1348"/>
    </location>
</feature>
<feature type="domain" description="ABC transporter" evidence="11">
    <location>
        <begin position="598"/>
        <end position="818"/>
    </location>
</feature>
<keyword evidence="8 10" id="KW-0472">Membrane</keyword>